<sequence>MEKLNPHDSSTVIGLICQALKKQSNADIIKFLIEKTEVPLNTKTSDGETVLLAAIKHNCSLKTIKYLIKNGADPNMKNEKNESPWTLAVEKADDRIIKCFSDNFENSSCSKNLVDTVKEYFDETKIFDVNQETNEKTRLNYAIADKDNILCHFLLRKGANVHLSDANGNSSLYLAWKNKMFDVVRLLLFYGATFNENDNDEKFLADKQIQKYTNIKKQTLWHIKAECKNNALEQKGIQTNQVITDFICKSTINQKDVNGNTALHLAAQNDDYKFIIELLENGAFYDIENNKAEVPYDLIKNNPTAAELFENIEEEFCDAENNIFNPIINARNKMGKTLSHYAVFHNNIKEIYNLAEEDLAVITAEDQEKRTPLYYAVKNKSHEIVKCLLNSAIFLADSAKTYKDIPESESTILISRIQKCMDHVFNEEIDEIIGVLEPIKCNEEFDIVVNIGQFEKRVACLAARNYKLAKYLLQEGVIFDPLENSKIEKAMTLLNKFAENVISKEFYPESIINYYKNYVKPSLCNMGDYRHLNYPNGGTLLHLAAAVNEKEIVEWLIKEKNADPDVKDHDGNNVYDVAKANNSGEVLSILSPKSQNN</sequence>
<evidence type="ECO:0000313" key="1">
    <source>
        <dbReference type="Proteomes" id="UP000887579"/>
    </source>
</evidence>
<name>A0AC34FWB2_9BILA</name>
<accession>A0AC34FWB2</accession>
<protein>
    <submittedName>
        <fullName evidence="2">Ankyrin repeat protein</fullName>
    </submittedName>
</protein>
<evidence type="ECO:0000313" key="2">
    <source>
        <dbReference type="WBParaSite" id="ES5_v2.g21565.t1"/>
    </source>
</evidence>
<organism evidence="1 2">
    <name type="scientific">Panagrolaimus sp. ES5</name>
    <dbReference type="NCBI Taxonomy" id="591445"/>
    <lineage>
        <taxon>Eukaryota</taxon>
        <taxon>Metazoa</taxon>
        <taxon>Ecdysozoa</taxon>
        <taxon>Nematoda</taxon>
        <taxon>Chromadorea</taxon>
        <taxon>Rhabditida</taxon>
        <taxon>Tylenchina</taxon>
        <taxon>Panagrolaimomorpha</taxon>
        <taxon>Panagrolaimoidea</taxon>
        <taxon>Panagrolaimidae</taxon>
        <taxon>Panagrolaimus</taxon>
    </lineage>
</organism>
<reference evidence="2" key="1">
    <citation type="submission" date="2022-11" db="UniProtKB">
        <authorList>
            <consortium name="WormBaseParasite"/>
        </authorList>
    </citation>
    <scope>IDENTIFICATION</scope>
</reference>
<dbReference type="WBParaSite" id="ES5_v2.g21565.t1">
    <property type="protein sequence ID" value="ES5_v2.g21565.t1"/>
    <property type="gene ID" value="ES5_v2.g21565"/>
</dbReference>
<dbReference type="Proteomes" id="UP000887579">
    <property type="component" value="Unplaced"/>
</dbReference>
<proteinExistence type="predicted"/>